<dbReference type="PROSITE" id="PS51186">
    <property type="entry name" value="GNAT"/>
    <property type="match status" value="1"/>
</dbReference>
<dbReference type="AlphaFoldDB" id="A0A1E5XMI8"/>
<reference evidence="4 5" key="1">
    <citation type="journal article" date="2015" name="Genome Announc.">
        <title>Genome Assemblies of Three Soil-Associated Devosia species: D. insulae, D. limi, and D. soli.</title>
        <authorList>
            <person name="Hassan Y.I."/>
            <person name="Lepp D."/>
            <person name="Zhou T."/>
        </authorList>
    </citation>
    <scope>NUCLEOTIDE SEQUENCE [LARGE SCALE GENOMIC DNA]</scope>
    <source>
        <strain evidence="4 5">DS-56</strain>
    </source>
</reference>
<organism evidence="4 5">
    <name type="scientific">Devosia insulae DS-56</name>
    <dbReference type="NCBI Taxonomy" id="1116389"/>
    <lineage>
        <taxon>Bacteria</taxon>
        <taxon>Pseudomonadati</taxon>
        <taxon>Pseudomonadota</taxon>
        <taxon>Alphaproteobacteria</taxon>
        <taxon>Hyphomicrobiales</taxon>
        <taxon>Devosiaceae</taxon>
        <taxon>Devosia</taxon>
    </lineage>
</organism>
<keyword evidence="1" id="KW-0808">Transferase</keyword>
<dbReference type="InterPro" id="IPR016181">
    <property type="entry name" value="Acyl_CoA_acyltransferase"/>
</dbReference>
<dbReference type="Proteomes" id="UP000095463">
    <property type="component" value="Unassembled WGS sequence"/>
</dbReference>
<evidence type="ECO:0000256" key="1">
    <source>
        <dbReference type="ARBA" id="ARBA00022679"/>
    </source>
</evidence>
<evidence type="ECO:0000256" key="2">
    <source>
        <dbReference type="ARBA" id="ARBA00023315"/>
    </source>
</evidence>
<dbReference type="InterPro" id="IPR000182">
    <property type="entry name" value="GNAT_dom"/>
</dbReference>
<protein>
    <recommendedName>
        <fullName evidence="3">N-acetyltransferase domain-containing protein</fullName>
    </recommendedName>
</protein>
<dbReference type="Gene3D" id="3.40.630.30">
    <property type="match status" value="1"/>
</dbReference>
<dbReference type="InterPro" id="IPR050832">
    <property type="entry name" value="Bact_Acetyltransf"/>
</dbReference>
<dbReference type="SUPFAM" id="SSF55729">
    <property type="entry name" value="Acyl-CoA N-acyltransferases (Nat)"/>
    <property type="match status" value="1"/>
</dbReference>
<proteinExistence type="predicted"/>
<keyword evidence="2" id="KW-0012">Acyltransferase</keyword>
<dbReference type="Pfam" id="PF00583">
    <property type="entry name" value="Acetyltransf_1"/>
    <property type="match status" value="1"/>
</dbReference>
<evidence type="ECO:0000259" key="3">
    <source>
        <dbReference type="PROSITE" id="PS51186"/>
    </source>
</evidence>
<accession>A0A1E5XMI8</accession>
<name>A0A1E5XMI8_9HYPH</name>
<keyword evidence="5" id="KW-1185">Reference proteome</keyword>
<evidence type="ECO:0000313" key="4">
    <source>
        <dbReference type="EMBL" id="OEO29817.1"/>
    </source>
</evidence>
<dbReference type="CDD" id="cd04301">
    <property type="entry name" value="NAT_SF"/>
    <property type="match status" value="1"/>
</dbReference>
<dbReference type="EMBL" id="LAJE02000256">
    <property type="protein sequence ID" value="OEO29817.1"/>
    <property type="molecule type" value="Genomic_DNA"/>
</dbReference>
<comment type="caution">
    <text evidence="4">The sequence shown here is derived from an EMBL/GenBank/DDBJ whole genome shotgun (WGS) entry which is preliminary data.</text>
</comment>
<gene>
    <name evidence="4" type="ORF">VW23_024175</name>
</gene>
<dbReference type="PANTHER" id="PTHR43877">
    <property type="entry name" value="AMINOALKYLPHOSPHONATE N-ACETYLTRANSFERASE-RELATED-RELATED"/>
    <property type="match status" value="1"/>
</dbReference>
<sequence>MSLRLATAADIDALIAIDHVATHSADRREAIAEWIALGQCHLAERDGAVAGYVALTRSFFRSPFIEMLMVGAAFRRTGIGRALIEHCVSLTPPAEKLWTSTNESNTPMRALLPQLGFAQTGLFEHLDEGDPELIFLRWPSGAGAS</sequence>
<evidence type="ECO:0000313" key="5">
    <source>
        <dbReference type="Proteomes" id="UP000095463"/>
    </source>
</evidence>
<feature type="domain" description="N-acetyltransferase" evidence="3">
    <location>
        <begin position="1"/>
        <end position="139"/>
    </location>
</feature>
<dbReference type="GO" id="GO:0016747">
    <property type="term" value="F:acyltransferase activity, transferring groups other than amino-acyl groups"/>
    <property type="evidence" value="ECO:0007669"/>
    <property type="project" value="InterPro"/>
</dbReference>
<dbReference type="OrthoDB" id="9796129at2"/>